<dbReference type="PROSITE" id="PS51257">
    <property type="entry name" value="PROKAR_LIPOPROTEIN"/>
    <property type="match status" value="1"/>
</dbReference>
<feature type="compositionally biased region" description="Polar residues" evidence="1">
    <location>
        <begin position="140"/>
        <end position="162"/>
    </location>
</feature>
<protein>
    <recommendedName>
        <fullName evidence="4">Lipoprotein</fullName>
    </recommendedName>
</protein>
<evidence type="ECO:0000313" key="2">
    <source>
        <dbReference type="EMBL" id="ATI15916.1"/>
    </source>
</evidence>
<proteinExistence type="predicted"/>
<dbReference type="RefSeq" id="YP_009984542.1">
    <property type="nucleotide sequence ID" value="NC_052652.1"/>
</dbReference>
<name>A0A291LBC2_9CAUD</name>
<organism evidence="2 3">
    <name type="scientific">Escherichia phage vB_EcoM_PHB05</name>
    <dbReference type="NCBI Taxonomy" id="2041347"/>
    <lineage>
        <taxon>Viruses</taxon>
        <taxon>Duplodnaviria</taxon>
        <taxon>Heunggongvirae</taxon>
        <taxon>Uroviricota</taxon>
        <taxon>Caudoviricetes</taxon>
        <taxon>Stephanstirmvirinae</taxon>
        <taxon>Justusliebigvirus</taxon>
        <taxon>Justusliebigvirus PHB05</taxon>
    </lineage>
</organism>
<dbReference type="EMBL" id="MF805809">
    <property type="protein sequence ID" value="ATI15916.1"/>
    <property type="molecule type" value="Genomic_DNA"/>
</dbReference>
<dbReference type="Proteomes" id="UP000230824">
    <property type="component" value="Segment"/>
</dbReference>
<evidence type="ECO:0000256" key="1">
    <source>
        <dbReference type="SAM" id="MobiDB-lite"/>
    </source>
</evidence>
<evidence type="ECO:0000313" key="3">
    <source>
        <dbReference type="Proteomes" id="UP000230824"/>
    </source>
</evidence>
<dbReference type="KEGG" id="vg:62611886"/>
<accession>A0A291LBC2</accession>
<evidence type="ECO:0008006" key="4">
    <source>
        <dbReference type="Google" id="ProtNLM"/>
    </source>
</evidence>
<reference evidence="2 3" key="1">
    <citation type="submission" date="2017-09" db="EMBL/GenBank/DDBJ databases">
        <title>Phage vB_EcoM_PHB05 against multidrug-resistant shiga toxin-producing Escherichia.</title>
        <authorList>
            <person name="Chen Y."/>
            <person name="Song J."/>
            <person name="Wu B."/>
        </authorList>
    </citation>
    <scope>NUCLEOTIDE SEQUENCE [LARGE SCALE GENOMIC DNA]</scope>
    <source>
        <strain evidence="2">Wastewater</strain>
    </source>
</reference>
<dbReference type="GeneID" id="62611886"/>
<feature type="compositionally biased region" description="Low complexity" evidence="1">
    <location>
        <begin position="166"/>
        <end position="196"/>
    </location>
</feature>
<sequence>MKNIKSFIVAVVLGSALLVGCDDSENVQNQRYQQTPNQMVDEQYVNQPAPQVVQAAPAQPSTVVVQGGGSGSSGVGEFATGMLLGHMLSGNSGGGGYRDGGSNTTIINNNAAPTTNSKSYTTQKHSFYDKQGNTYTTTKQNTIKQQSVQTYSRPSTTKVNSDYSARKSYSSPISSYSKSSKSYSSSKRSFSSSRRR</sequence>
<keyword evidence="3" id="KW-1185">Reference proteome</keyword>
<feature type="region of interest" description="Disordered" evidence="1">
    <location>
        <begin position="140"/>
        <end position="196"/>
    </location>
</feature>